<evidence type="ECO:0000313" key="2">
    <source>
        <dbReference type="Proteomes" id="UP000013984"/>
    </source>
</evidence>
<dbReference type="Proteomes" id="UP000013984">
    <property type="component" value="Unassembled WGS sequence"/>
</dbReference>
<protein>
    <submittedName>
        <fullName evidence="1">Uncharacterized protein</fullName>
    </submittedName>
</protein>
<name>R9A9Y0_9LEPT</name>
<sequence>MEKKNFNQIRRVQRKISTRYVPKKKDFLGFALLYDSSIF</sequence>
<dbReference type="AlphaFoldDB" id="R9A9Y0"/>
<keyword evidence="2" id="KW-1185">Reference proteome</keyword>
<reference evidence="1" key="1">
    <citation type="submission" date="2013-04" db="EMBL/GenBank/DDBJ databases">
        <authorList>
            <person name="Harkins D.M."/>
            <person name="Durkin A.S."/>
            <person name="Brinkac L.M."/>
            <person name="Haft D.H."/>
            <person name="Selengut J.D."/>
            <person name="Sanka R."/>
            <person name="DePew J."/>
            <person name="Purushe J."/>
            <person name="Galloway R.L."/>
            <person name="Vinetz J.M."/>
            <person name="Sutton G.G."/>
            <person name="Nierman W.C."/>
            <person name="Fouts D.E."/>
        </authorList>
    </citation>
    <scope>NUCLEOTIDE SEQUENCE [LARGE SCALE GENOMIC DNA]</scope>
    <source>
        <strain evidence="1">CDC</strain>
    </source>
</reference>
<proteinExistence type="predicted"/>
<gene>
    <name evidence="1" type="ORF">LEP1GSC195_2243</name>
</gene>
<comment type="caution">
    <text evidence="1">The sequence shown here is derived from an EMBL/GenBank/DDBJ whole genome shotgun (WGS) entry which is preliminary data.</text>
</comment>
<accession>R9A9Y0</accession>
<organism evidence="1 2">
    <name type="scientific">Leptospira wolbachii serovar Codice str. CDC</name>
    <dbReference type="NCBI Taxonomy" id="1218599"/>
    <lineage>
        <taxon>Bacteria</taxon>
        <taxon>Pseudomonadati</taxon>
        <taxon>Spirochaetota</taxon>
        <taxon>Spirochaetia</taxon>
        <taxon>Leptospirales</taxon>
        <taxon>Leptospiraceae</taxon>
        <taxon>Leptospira</taxon>
    </lineage>
</organism>
<evidence type="ECO:0000313" key="1">
    <source>
        <dbReference type="EMBL" id="EOQ97025.1"/>
    </source>
</evidence>
<dbReference type="EMBL" id="AOGZ02000014">
    <property type="protein sequence ID" value="EOQ97025.1"/>
    <property type="molecule type" value="Genomic_DNA"/>
</dbReference>